<dbReference type="Proteomes" id="UP000325255">
    <property type="component" value="Unassembled WGS sequence"/>
</dbReference>
<dbReference type="EMBL" id="VWPK01000050">
    <property type="protein sequence ID" value="KAA5609467.1"/>
    <property type="molecule type" value="Genomic_DNA"/>
</dbReference>
<accession>A0A5M6IN96</accession>
<keyword evidence="1" id="KW-0812">Transmembrane</keyword>
<proteinExistence type="predicted"/>
<organism evidence="2 3">
    <name type="scientific">Rhodovastum atsumiense</name>
    <dbReference type="NCBI Taxonomy" id="504468"/>
    <lineage>
        <taxon>Bacteria</taxon>
        <taxon>Pseudomonadati</taxon>
        <taxon>Pseudomonadota</taxon>
        <taxon>Alphaproteobacteria</taxon>
        <taxon>Acetobacterales</taxon>
        <taxon>Acetobacteraceae</taxon>
        <taxon>Rhodovastum</taxon>
    </lineage>
</organism>
<dbReference type="OrthoDB" id="7187254at2"/>
<evidence type="ECO:0000256" key="1">
    <source>
        <dbReference type="SAM" id="Phobius"/>
    </source>
</evidence>
<comment type="caution">
    <text evidence="2">The sequence shown here is derived from an EMBL/GenBank/DDBJ whole genome shotgun (WGS) entry which is preliminary data.</text>
</comment>
<dbReference type="Gene3D" id="1.10.10.1320">
    <property type="entry name" value="Anti-sigma factor, zinc-finger domain"/>
    <property type="match status" value="1"/>
</dbReference>
<feature type="transmembrane region" description="Helical" evidence="1">
    <location>
        <begin position="82"/>
        <end position="103"/>
    </location>
</feature>
<dbReference type="RefSeq" id="WP_150043665.1">
    <property type="nucleotide sequence ID" value="NZ_OW485601.1"/>
</dbReference>
<keyword evidence="3" id="KW-1185">Reference proteome</keyword>
<name>A0A5M6IN96_9PROT</name>
<gene>
    <name evidence="2" type="ORF">F1189_24190</name>
</gene>
<reference evidence="2 3" key="1">
    <citation type="submission" date="2019-09" db="EMBL/GenBank/DDBJ databases">
        <title>Genome sequence of Rhodovastum atsumiense, a diverse member of the Acetobacteraceae family of non-sulfur purple photosynthetic bacteria.</title>
        <authorList>
            <person name="Meyer T."/>
            <person name="Kyndt J."/>
        </authorList>
    </citation>
    <scope>NUCLEOTIDE SEQUENCE [LARGE SCALE GENOMIC DNA]</scope>
    <source>
        <strain evidence="2 3">DSM 21279</strain>
    </source>
</reference>
<sequence length="260" mass="28173">MSRPVTEDDLQAYVDDALDPARREDVARYLAGHAEVAARMRDYAAQRQALRTAFAPGGTAPLPPRLNLLRLLEARMTRRRTLWRTAAAILLSLGVGGAAGWLARGGPPVSRTDRAMILLTEQALASHAVYAVDPRRPVELDADARDDLAQWLSNRLKRPLAVPDLMAAGYALLGGRLLATERGGAAALFVYADRQGQRASVLLRPMAPELRAPPREDRSGRVSVCAWIESGLGYAVAGALPDETLDELADRVRASLRAPD</sequence>
<dbReference type="AlphaFoldDB" id="A0A5M6IN96"/>
<evidence type="ECO:0000313" key="2">
    <source>
        <dbReference type="EMBL" id="KAA5609467.1"/>
    </source>
</evidence>
<protein>
    <submittedName>
        <fullName evidence="2">Anti-sigma factor</fullName>
    </submittedName>
</protein>
<keyword evidence="1" id="KW-1133">Transmembrane helix</keyword>
<dbReference type="InterPro" id="IPR041916">
    <property type="entry name" value="Anti_sigma_zinc_sf"/>
</dbReference>
<keyword evidence="1" id="KW-0472">Membrane</keyword>
<evidence type="ECO:0000313" key="3">
    <source>
        <dbReference type="Proteomes" id="UP000325255"/>
    </source>
</evidence>